<name>A0ABX0JNC9_9PROT</name>
<dbReference type="Proteomes" id="UP000635278">
    <property type="component" value="Unassembled WGS sequence"/>
</dbReference>
<dbReference type="EMBL" id="WOTB01000008">
    <property type="protein sequence ID" value="NHN84539.1"/>
    <property type="molecule type" value="Genomic_DNA"/>
</dbReference>
<gene>
    <name evidence="1" type="ORF">GOB93_07760</name>
</gene>
<reference evidence="1 2" key="1">
    <citation type="journal article" date="2020" name="Int. J. Syst. Evol. Microbiol.">
        <title>Novel acetic acid bacteria from cider fermentations: Acetobacter conturbans sp. nov. and Acetobacter fallax sp. nov.</title>
        <authorList>
            <person name="Sombolestani A.S."/>
            <person name="Cleenwerck I."/>
            <person name="Cnockaert M."/>
            <person name="Borremans W."/>
            <person name="Wieme A.D."/>
            <person name="De Vuyst L."/>
            <person name="Vandamme P."/>
        </authorList>
    </citation>
    <scope>NUCLEOTIDE SEQUENCE [LARGE SCALE GENOMIC DNA]</scope>
    <source>
        <strain evidence="1 2">LMG 30640</strain>
    </source>
</reference>
<evidence type="ECO:0000313" key="2">
    <source>
        <dbReference type="Proteomes" id="UP000635278"/>
    </source>
</evidence>
<protein>
    <submittedName>
        <fullName evidence="1">Uncharacterized protein</fullName>
    </submittedName>
</protein>
<sequence length="204" mass="23390">MIKNKAAFARITYRTELGNADSEQIPLGLLVKFSSETESADYIILLSKERLADDQRVKLGYMAQILLKNPSEYLQTVIDQVVKKKEGDFFQNLASELAWSVFMTPSVSVLIPNDAIAELSSILEKNLTEPMKKGKHNLKGKHIKNTQKHYIYQQEMKTIPTNSTSIPIDFFHTYTPPEFELDLKNDNTPKAWMTENMLNRVHCH</sequence>
<proteinExistence type="predicted"/>
<keyword evidence="2" id="KW-1185">Reference proteome</keyword>
<accession>A0ABX0JNC9</accession>
<evidence type="ECO:0000313" key="1">
    <source>
        <dbReference type="EMBL" id="NHN84539.1"/>
    </source>
</evidence>
<organism evidence="1 2">
    <name type="scientific">Acetobacter musti</name>
    <dbReference type="NCBI Taxonomy" id="864732"/>
    <lineage>
        <taxon>Bacteria</taxon>
        <taxon>Pseudomonadati</taxon>
        <taxon>Pseudomonadota</taxon>
        <taxon>Alphaproteobacteria</taxon>
        <taxon>Acetobacterales</taxon>
        <taxon>Acetobacteraceae</taxon>
        <taxon>Acetobacter</taxon>
    </lineage>
</organism>
<dbReference type="RefSeq" id="WP_173582940.1">
    <property type="nucleotide sequence ID" value="NZ_WOTB01000008.1"/>
</dbReference>
<comment type="caution">
    <text evidence="1">The sequence shown here is derived from an EMBL/GenBank/DDBJ whole genome shotgun (WGS) entry which is preliminary data.</text>
</comment>